<organism evidence="2 3">
    <name type="scientific">Comamonas flocculans</name>
    <dbReference type="NCBI Taxonomy" id="2597701"/>
    <lineage>
        <taxon>Bacteria</taxon>
        <taxon>Pseudomonadati</taxon>
        <taxon>Pseudomonadota</taxon>
        <taxon>Betaproteobacteria</taxon>
        <taxon>Burkholderiales</taxon>
        <taxon>Comamonadaceae</taxon>
        <taxon>Comamonas</taxon>
    </lineage>
</organism>
<gene>
    <name evidence="2" type="ORF">FOZ74_02370</name>
</gene>
<evidence type="ECO:0008006" key="4">
    <source>
        <dbReference type="Google" id="ProtNLM"/>
    </source>
</evidence>
<dbReference type="Proteomes" id="UP000321199">
    <property type="component" value="Chromosome"/>
</dbReference>
<accession>A0A5B8RTD3</accession>
<proteinExistence type="predicted"/>
<name>A0A5B8RTD3_9BURK</name>
<dbReference type="OrthoDB" id="9180342at2"/>
<protein>
    <recommendedName>
        <fullName evidence="4">Cytochrome C oxidase subunit I</fullName>
    </recommendedName>
</protein>
<keyword evidence="1" id="KW-1133">Transmembrane helix</keyword>
<evidence type="ECO:0000313" key="3">
    <source>
        <dbReference type="Proteomes" id="UP000321199"/>
    </source>
</evidence>
<keyword evidence="3" id="KW-1185">Reference proteome</keyword>
<keyword evidence="1" id="KW-0812">Transmembrane</keyword>
<feature type="transmembrane region" description="Helical" evidence="1">
    <location>
        <begin position="45"/>
        <end position="68"/>
    </location>
</feature>
<keyword evidence="1" id="KW-0472">Membrane</keyword>
<dbReference type="KEGG" id="cof:FOZ74_02370"/>
<dbReference type="SUPFAM" id="SSF52833">
    <property type="entry name" value="Thioredoxin-like"/>
    <property type="match status" value="1"/>
</dbReference>
<reference evidence="2 3" key="1">
    <citation type="submission" date="2019-07" db="EMBL/GenBank/DDBJ databases">
        <title>Complete genome sequence of Comamonas sp. NLF 7-7 isolated from livestock.</title>
        <authorList>
            <person name="Kim D.H."/>
            <person name="Kim J.G."/>
        </authorList>
    </citation>
    <scope>NUCLEOTIDE SEQUENCE [LARGE SCALE GENOMIC DNA]</scope>
    <source>
        <strain evidence="2 3">NLF 7-7</strain>
    </source>
</reference>
<dbReference type="EMBL" id="CP042344">
    <property type="protein sequence ID" value="QEA11972.1"/>
    <property type="molecule type" value="Genomic_DNA"/>
</dbReference>
<dbReference type="RefSeq" id="WP_146911566.1">
    <property type="nucleotide sequence ID" value="NZ_CP042344.1"/>
</dbReference>
<evidence type="ECO:0000256" key="1">
    <source>
        <dbReference type="SAM" id="Phobius"/>
    </source>
</evidence>
<sequence length="242" mass="26831">MSGSNSSDALAAAAAESTDPVQLTVHSLPGALEARRLPDSRKGRWQLWLMLAVCVAPVLASYFVYYVVRPSGGLLNFGELIEPQRPMPQAQPIQALDGSAGVLGDLRGQWLLLSVADGACDEVCRNNLYFQRQLRESLGEGRDRIDWVWLIMDDAAPPQEIRDALRDATVRRIDAQALQRWLAPSTGHALPEQLYLVDPQGNWMMRFPPQLTIASAERVRKDLSRLLYASAAWDRPGRGEGK</sequence>
<evidence type="ECO:0000313" key="2">
    <source>
        <dbReference type="EMBL" id="QEA11972.1"/>
    </source>
</evidence>
<dbReference type="AlphaFoldDB" id="A0A5B8RTD3"/>
<dbReference type="InterPro" id="IPR036249">
    <property type="entry name" value="Thioredoxin-like_sf"/>
</dbReference>